<dbReference type="Proteomes" id="UP000199513">
    <property type="component" value="Unassembled WGS sequence"/>
</dbReference>
<evidence type="ECO:0000256" key="1">
    <source>
        <dbReference type="SAM" id="Phobius"/>
    </source>
</evidence>
<dbReference type="Gene3D" id="2.40.160.20">
    <property type="match status" value="1"/>
</dbReference>
<evidence type="ECO:0000313" key="3">
    <source>
        <dbReference type="EMBL" id="SFF52491.1"/>
    </source>
</evidence>
<dbReference type="RefSeq" id="WP_091549130.1">
    <property type="nucleotide sequence ID" value="NZ_FONY01000048.1"/>
</dbReference>
<dbReference type="OrthoDB" id="654178at2"/>
<dbReference type="STRING" id="1003.SAMN04488541_10488"/>
<evidence type="ECO:0000259" key="2">
    <source>
        <dbReference type="Pfam" id="PF19573"/>
    </source>
</evidence>
<evidence type="ECO:0000313" key="4">
    <source>
        <dbReference type="Proteomes" id="UP000199513"/>
    </source>
</evidence>
<dbReference type="InterPro" id="IPR045743">
    <property type="entry name" value="DUF6089"/>
</dbReference>
<gene>
    <name evidence="3" type="ORF">SAMN04488541_10488</name>
</gene>
<feature type="transmembrane region" description="Helical" evidence="1">
    <location>
        <begin position="6"/>
        <end position="23"/>
    </location>
</feature>
<dbReference type="SUPFAM" id="SSF56925">
    <property type="entry name" value="OMPA-like"/>
    <property type="match status" value="1"/>
</dbReference>
<reference evidence="3 4" key="1">
    <citation type="submission" date="2016-10" db="EMBL/GenBank/DDBJ databases">
        <authorList>
            <person name="de Groot N.N."/>
        </authorList>
    </citation>
    <scope>NUCLEOTIDE SEQUENCE [LARGE SCALE GENOMIC DNA]</scope>
    <source>
        <strain>GEY</strain>
        <strain evidence="4">DSM 9560</strain>
    </source>
</reference>
<keyword evidence="1" id="KW-0812">Transmembrane</keyword>
<dbReference type="Pfam" id="PF19573">
    <property type="entry name" value="DUF6089"/>
    <property type="match status" value="1"/>
</dbReference>
<dbReference type="AlphaFoldDB" id="A0A1I2JII1"/>
<protein>
    <recommendedName>
        <fullName evidence="2">DUF6089 domain-containing protein</fullName>
    </recommendedName>
</protein>
<keyword evidence="1" id="KW-0472">Membrane</keyword>
<name>A0A1I2JII1_9BACT</name>
<keyword evidence="1" id="KW-1133">Transmembrane helix</keyword>
<dbReference type="EMBL" id="FONY01000048">
    <property type="protein sequence ID" value="SFF52491.1"/>
    <property type="molecule type" value="Genomic_DNA"/>
</dbReference>
<organism evidence="3 4">
    <name type="scientific">Thermoflexibacter ruber</name>
    <dbReference type="NCBI Taxonomy" id="1003"/>
    <lineage>
        <taxon>Bacteria</taxon>
        <taxon>Pseudomonadati</taxon>
        <taxon>Bacteroidota</taxon>
        <taxon>Cytophagia</taxon>
        <taxon>Cytophagales</taxon>
        <taxon>Thermoflexibacteraceae</taxon>
        <taxon>Thermoflexibacter</taxon>
    </lineage>
</organism>
<dbReference type="InterPro" id="IPR011250">
    <property type="entry name" value="OMP/PagP_B-barrel"/>
</dbReference>
<accession>A0A1I2JII1</accession>
<proteinExistence type="predicted"/>
<feature type="domain" description="DUF6089" evidence="2">
    <location>
        <begin position="19"/>
        <end position="233"/>
    </location>
</feature>
<sequence>MGNCKAGSLLFICWVGFSFLFFIHSQSFAQKIEIGVGVGGVNYKGDLAPNFQPLNVRPAGEVFFKYNLYSFLNFKAGFMMGEIGARDEQSRDPFLQQRGLFFSGKLRELSARVEYNFFNFRPKNNRRRFEKWCPFLFAGIAGVNYDVRNNFTDKKGYQSTQIVIPFGIGVKHFLHPSWNMTLEFGARKMFTDTLEGIEYNPNDPKFRQTNPENMDMYFYSGITISYLFQGIRCPITF</sequence>
<keyword evidence="4" id="KW-1185">Reference proteome</keyword>